<evidence type="ECO:0000313" key="1">
    <source>
        <dbReference type="EMBL" id="KAK9006923.1"/>
    </source>
</evidence>
<keyword evidence="2" id="KW-1185">Reference proteome</keyword>
<evidence type="ECO:0000313" key="2">
    <source>
        <dbReference type="Proteomes" id="UP001396334"/>
    </source>
</evidence>
<gene>
    <name evidence="1" type="ORF">V6N11_019253</name>
</gene>
<reference evidence="1 2" key="1">
    <citation type="journal article" date="2024" name="G3 (Bethesda)">
        <title>Genome assembly of Hibiscus sabdariffa L. provides insights into metabolisms of medicinal natural products.</title>
        <authorList>
            <person name="Kim T."/>
        </authorList>
    </citation>
    <scope>NUCLEOTIDE SEQUENCE [LARGE SCALE GENOMIC DNA]</scope>
    <source>
        <strain evidence="1">TK-2024</strain>
        <tissue evidence="1">Old leaves</tissue>
    </source>
</reference>
<name>A0ABR2R250_9ROSI</name>
<sequence length="129" mass="14709">MESTANECKLPIQATSIRSPHITHYVPLWLKHCWWRRRQSQRQWLDDAIFKAWITTVDSVFEERCNVVDSDGRREVKIRVGNMRSMESEVGGGSVGYKNGFGWYQSGDDEMVNRGRNGGSSGGGNWKKG</sequence>
<proteinExistence type="predicted"/>
<dbReference type="Proteomes" id="UP001396334">
    <property type="component" value="Unassembled WGS sequence"/>
</dbReference>
<organism evidence="1 2">
    <name type="scientific">Hibiscus sabdariffa</name>
    <name type="common">roselle</name>
    <dbReference type="NCBI Taxonomy" id="183260"/>
    <lineage>
        <taxon>Eukaryota</taxon>
        <taxon>Viridiplantae</taxon>
        <taxon>Streptophyta</taxon>
        <taxon>Embryophyta</taxon>
        <taxon>Tracheophyta</taxon>
        <taxon>Spermatophyta</taxon>
        <taxon>Magnoliopsida</taxon>
        <taxon>eudicotyledons</taxon>
        <taxon>Gunneridae</taxon>
        <taxon>Pentapetalae</taxon>
        <taxon>rosids</taxon>
        <taxon>malvids</taxon>
        <taxon>Malvales</taxon>
        <taxon>Malvaceae</taxon>
        <taxon>Malvoideae</taxon>
        <taxon>Hibiscus</taxon>
    </lineage>
</organism>
<dbReference type="EMBL" id="JBBPBN010000028">
    <property type="protein sequence ID" value="KAK9006923.1"/>
    <property type="molecule type" value="Genomic_DNA"/>
</dbReference>
<accession>A0ABR2R250</accession>
<protein>
    <submittedName>
        <fullName evidence="1">Uncharacterized protein</fullName>
    </submittedName>
</protein>
<comment type="caution">
    <text evidence="1">The sequence shown here is derived from an EMBL/GenBank/DDBJ whole genome shotgun (WGS) entry which is preliminary data.</text>
</comment>